<sequence>FSSGVPCKLPCTLSSLLSPLSWLSLSMVSSSLWSLLCFPVYIRGLSRGKPSDLQQFRKENLRQGSIIVFSSWSAAAASSSRNGLKLPIASSRAPDLPHDRGGA</sequence>
<keyword evidence="4" id="KW-1185">Reference proteome</keyword>
<dbReference type="Proteomes" id="UP001218218">
    <property type="component" value="Unassembled WGS sequence"/>
</dbReference>
<feature type="non-terminal residue" evidence="3">
    <location>
        <position position="103"/>
    </location>
</feature>
<protein>
    <submittedName>
        <fullName evidence="3">Uncharacterized protein</fullName>
    </submittedName>
</protein>
<dbReference type="AlphaFoldDB" id="A0AAD7EGY8"/>
<evidence type="ECO:0000256" key="1">
    <source>
        <dbReference type="SAM" id="MobiDB-lite"/>
    </source>
</evidence>
<reference evidence="3" key="1">
    <citation type="submission" date="2023-03" db="EMBL/GenBank/DDBJ databases">
        <title>Massive genome expansion in bonnet fungi (Mycena s.s.) driven by repeated elements and novel gene families across ecological guilds.</title>
        <authorList>
            <consortium name="Lawrence Berkeley National Laboratory"/>
            <person name="Harder C.B."/>
            <person name="Miyauchi S."/>
            <person name="Viragh M."/>
            <person name="Kuo A."/>
            <person name="Thoen E."/>
            <person name="Andreopoulos B."/>
            <person name="Lu D."/>
            <person name="Skrede I."/>
            <person name="Drula E."/>
            <person name="Henrissat B."/>
            <person name="Morin E."/>
            <person name="Kohler A."/>
            <person name="Barry K."/>
            <person name="LaButti K."/>
            <person name="Morin E."/>
            <person name="Salamov A."/>
            <person name="Lipzen A."/>
            <person name="Mereny Z."/>
            <person name="Hegedus B."/>
            <person name="Baldrian P."/>
            <person name="Stursova M."/>
            <person name="Weitz H."/>
            <person name="Taylor A."/>
            <person name="Grigoriev I.V."/>
            <person name="Nagy L.G."/>
            <person name="Martin F."/>
            <person name="Kauserud H."/>
        </authorList>
    </citation>
    <scope>NUCLEOTIDE SEQUENCE</scope>
    <source>
        <strain evidence="3">CBHHK002</strain>
    </source>
</reference>
<dbReference type="EMBL" id="JARIHO010000046">
    <property type="protein sequence ID" value="KAJ7323639.1"/>
    <property type="molecule type" value="Genomic_DNA"/>
</dbReference>
<keyword evidence="2" id="KW-0472">Membrane</keyword>
<organism evidence="3 4">
    <name type="scientific">Mycena albidolilacea</name>
    <dbReference type="NCBI Taxonomy" id="1033008"/>
    <lineage>
        <taxon>Eukaryota</taxon>
        <taxon>Fungi</taxon>
        <taxon>Dikarya</taxon>
        <taxon>Basidiomycota</taxon>
        <taxon>Agaricomycotina</taxon>
        <taxon>Agaricomycetes</taxon>
        <taxon>Agaricomycetidae</taxon>
        <taxon>Agaricales</taxon>
        <taxon>Marasmiineae</taxon>
        <taxon>Mycenaceae</taxon>
        <taxon>Mycena</taxon>
    </lineage>
</organism>
<feature type="transmembrane region" description="Helical" evidence="2">
    <location>
        <begin position="20"/>
        <end position="42"/>
    </location>
</feature>
<accession>A0AAD7EGY8</accession>
<evidence type="ECO:0000313" key="3">
    <source>
        <dbReference type="EMBL" id="KAJ7323639.1"/>
    </source>
</evidence>
<feature type="region of interest" description="Disordered" evidence="1">
    <location>
        <begin position="79"/>
        <end position="103"/>
    </location>
</feature>
<keyword evidence="2" id="KW-0812">Transmembrane</keyword>
<keyword evidence="2" id="KW-1133">Transmembrane helix</keyword>
<evidence type="ECO:0000256" key="2">
    <source>
        <dbReference type="SAM" id="Phobius"/>
    </source>
</evidence>
<gene>
    <name evidence="3" type="ORF">DFH08DRAFT_887538</name>
</gene>
<name>A0AAD7EGY8_9AGAR</name>
<comment type="caution">
    <text evidence="3">The sequence shown here is derived from an EMBL/GenBank/DDBJ whole genome shotgun (WGS) entry which is preliminary data.</text>
</comment>
<proteinExistence type="predicted"/>
<evidence type="ECO:0000313" key="4">
    <source>
        <dbReference type="Proteomes" id="UP001218218"/>
    </source>
</evidence>